<dbReference type="PANTHER" id="PTHR11063">
    <property type="entry name" value="GLUTAMATE SEMIALDEHYDE DEHYDROGENASE"/>
    <property type="match status" value="1"/>
</dbReference>
<dbReference type="InterPro" id="IPR020593">
    <property type="entry name" value="G-glutamylP_reductase_CS"/>
</dbReference>
<evidence type="ECO:0000256" key="3">
    <source>
        <dbReference type="ARBA" id="ARBA00022650"/>
    </source>
</evidence>
<evidence type="ECO:0000256" key="7">
    <source>
        <dbReference type="HAMAP-Rule" id="MF_00412"/>
    </source>
</evidence>
<dbReference type="EMBL" id="FOHA01000002">
    <property type="protein sequence ID" value="SER61351.1"/>
    <property type="molecule type" value="Genomic_DNA"/>
</dbReference>
<evidence type="ECO:0000313" key="9">
    <source>
        <dbReference type="EMBL" id="SER61351.1"/>
    </source>
</evidence>
<comment type="pathway">
    <text evidence="1 7">Amino-acid biosynthesis; L-proline biosynthesis; L-glutamate 5-semialdehyde from L-glutamate: step 2/2.</text>
</comment>
<organism evidence="9 10">
    <name type="scientific">Isobaculum melis</name>
    <dbReference type="NCBI Taxonomy" id="142588"/>
    <lineage>
        <taxon>Bacteria</taxon>
        <taxon>Bacillati</taxon>
        <taxon>Bacillota</taxon>
        <taxon>Bacilli</taxon>
        <taxon>Lactobacillales</taxon>
        <taxon>Carnobacteriaceae</taxon>
        <taxon>Isobaculum</taxon>
    </lineage>
</organism>
<name>A0A1H9QL98_9LACT</name>
<dbReference type="InterPro" id="IPR016163">
    <property type="entry name" value="Ald_DH_C"/>
</dbReference>
<keyword evidence="7" id="KW-0963">Cytoplasm</keyword>
<dbReference type="InterPro" id="IPR012134">
    <property type="entry name" value="Glu-5-SA_DH"/>
</dbReference>
<dbReference type="EC" id="1.2.1.41" evidence="7"/>
<dbReference type="PIRSF" id="PIRSF000151">
    <property type="entry name" value="GPR"/>
    <property type="match status" value="1"/>
</dbReference>
<dbReference type="FunFam" id="3.40.309.10:FF:000006">
    <property type="entry name" value="Gamma-glutamyl phosphate reductase"/>
    <property type="match status" value="1"/>
</dbReference>
<evidence type="ECO:0000256" key="2">
    <source>
        <dbReference type="ARBA" id="ARBA00022605"/>
    </source>
</evidence>
<evidence type="ECO:0000259" key="8">
    <source>
        <dbReference type="Pfam" id="PF00171"/>
    </source>
</evidence>
<dbReference type="InterPro" id="IPR016161">
    <property type="entry name" value="Ald_DH/histidinol_DH"/>
</dbReference>
<evidence type="ECO:0000256" key="6">
    <source>
        <dbReference type="ARBA" id="ARBA00049024"/>
    </source>
</evidence>
<dbReference type="GO" id="GO:0004350">
    <property type="term" value="F:glutamate-5-semialdehyde dehydrogenase activity"/>
    <property type="evidence" value="ECO:0007669"/>
    <property type="project" value="UniProtKB-UniRule"/>
</dbReference>
<comment type="subcellular location">
    <subcellularLocation>
        <location evidence="7">Cytoplasm</location>
    </subcellularLocation>
</comment>
<dbReference type="STRING" id="142588.SAMN04488559_102155"/>
<dbReference type="InterPro" id="IPR016162">
    <property type="entry name" value="Ald_DH_N"/>
</dbReference>
<comment type="similarity">
    <text evidence="7">Belongs to the gamma-glutamyl phosphate reductase family.</text>
</comment>
<dbReference type="GO" id="GO:0005737">
    <property type="term" value="C:cytoplasm"/>
    <property type="evidence" value="ECO:0007669"/>
    <property type="project" value="UniProtKB-SubCell"/>
</dbReference>
<dbReference type="Gene3D" id="3.40.605.10">
    <property type="entry name" value="Aldehyde Dehydrogenase, Chain A, domain 1"/>
    <property type="match status" value="1"/>
</dbReference>
<dbReference type="HAMAP" id="MF_00412">
    <property type="entry name" value="ProA"/>
    <property type="match status" value="1"/>
</dbReference>
<gene>
    <name evidence="7" type="primary">proA</name>
    <name evidence="9" type="ORF">SAMN04488559_102155</name>
</gene>
<dbReference type="PROSITE" id="PS01223">
    <property type="entry name" value="PROA"/>
    <property type="match status" value="1"/>
</dbReference>
<dbReference type="SUPFAM" id="SSF53720">
    <property type="entry name" value="ALDH-like"/>
    <property type="match status" value="1"/>
</dbReference>
<comment type="catalytic activity">
    <reaction evidence="6 7">
        <text>L-glutamate 5-semialdehyde + phosphate + NADP(+) = L-glutamyl 5-phosphate + NADPH + H(+)</text>
        <dbReference type="Rhea" id="RHEA:19541"/>
        <dbReference type="ChEBI" id="CHEBI:15378"/>
        <dbReference type="ChEBI" id="CHEBI:43474"/>
        <dbReference type="ChEBI" id="CHEBI:57783"/>
        <dbReference type="ChEBI" id="CHEBI:58066"/>
        <dbReference type="ChEBI" id="CHEBI:58274"/>
        <dbReference type="ChEBI" id="CHEBI:58349"/>
        <dbReference type="EC" id="1.2.1.41"/>
    </reaction>
</comment>
<dbReference type="RefSeq" id="WP_092650003.1">
    <property type="nucleotide sequence ID" value="NZ_FOHA01000002.1"/>
</dbReference>
<accession>A0A1H9QL98</accession>
<evidence type="ECO:0000313" key="10">
    <source>
        <dbReference type="Proteomes" id="UP000198948"/>
    </source>
</evidence>
<dbReference type="PANTHER" id="PTHR11063:SF8">
    <property type="entry name" value="DELTA-1-PYRROLINE-5-CARBOXYLATE SYNTHASE"/>
    <property type="match status" value="1"/>
</dbReference>
<keyword evidence="4 7" id="KW-0521">NADP</keyword>
<dbReference type="Gene3D" id="3.40.309.10">
    <property type="entry name" value="Aldehyde Dehydrogenase, Chain A, domain 2"/>
    <property type="match status" value="1"/>
</dbReference>
<evidence type="ECO:0000256" key="5">
    <source>
        <dbReference type="ARBA" id="ARBA00023002"/>
    </source>
</evidence>
<dbReference type="Pfam" id="PF00171">
    <property type="entry name" value="Aldedh"/>
    <property type="match status" value="2"/>
</dbReference>
<dbReference type="CDD" id="cd07079">
    <property type="entry name" value="ALDH_F18-19_ProA-GPR"/>
    <property type="match status" value="1"/>
</dbReference>
<keyword evidence="10" id="KW-1185">Reference proteome</keyword>
<feature type="domain" description="Aldehyde dehydrogenase" evidence="8">
    <location>
        <begin position="308"/>
        <end position="378"/>
    </location>
</feature>
<feature type="domain" description="Aldehyde dehydrogenase" evidence="8">
    <location>
        <begin position="36"/>
        <end position="285"/>
    </location>
</feature>
<dbReference type="AlphaFoldDB" id="A0A1H9QL98"/>
<comment type="function">
    <text evidence="7">Catalyzes the NADPH-dependent reduction of L-glutamate 5-phosphate into L-glutamate 5-semialdehyde and phosphate. The product spontaneously undergoes cyclization to form 1-pyrroline-5-carboxylate.</text>
</comment>
<protein>
    <recommendedName>
        <fullName evidence="7">Gamma-glutamyl phosphate reductase</fullName>
        <shortName evidence="7">GPR</shortName>
        <ecNumber evidence="7">1.2.1.41</ecNumber>
    </recommendedName>
    <alternativeName>
        <fullName evidence="7">Glutamate-5-semialdehyde dehydrogenase</fullName>
    </alternativeName>
    <alternativeName>
        <fullName evidence="7">Glutamyl-gamma-semialdehyde dehydrogenase</fullName>
        <shortName evidence="7">GSA dehydrogenase</shortName>
    </alternativeName>
</protein>
<evidence type="ECO:0000256" key="4">
    <source>
        <dbReference type="ARBA" id="ARBA00022857"/>
    </source>
</evidence>
<dbReference type="OrthoDB" id="9809970at2"/>
<dbReference type="NCBIfam" id="NF001221">
    <property type="entry name" value="PRK00197.1"/>
    <property type="match status" value="1"/>
</dbReference>
<reference evidence="9 10" key="1">
    <citation type="submission" date="2016-10" db="EMBL/GenBank/DDBJ databases">
        <authorList>
            <person name="de Groot N.N."/>
        </authorList>
    </citation>
    <scope>NUCLEOTIDE SEQUENCE [LARGE SCALE GENOMIC DNA]</scope>
    <source>
        <strain evidence="9 10">DSM 13760</strain>
    </source>
</reference>
<dbReference type="GO" id="GO:0050661">
    <property type="term" value="F:NADP binding"/>
    <property type="evidence" value="ECO:0007669"/>
    <property type="project" value="InterPro"/>
</dbReference>
<keyword evidence="5 7" id="KW-0560">Oxidoreductase</keyword>
<keyword evidence="2 7" id="KW-0028">Amino-acid biosynthesis</keyword>
<dbReference type="UniPathway" id="UPA00098">
    <property type="reaction ID" value="UER00360"/>
</dbReference>
<dbReference type="InterPro" id="IPR015590">
    <property type="entry name" value="Aldehyde_DH_dom"/>
</dbReference>
<dbReference type="NCBIfam" id="TIGR00407">
    <property type="entry name" value="proA"/>
    <property type="match status" value="1"/>
</dbReference>
<keyword evidence="3 7" id="KW-0641">Proline biosynthesis</keyword>
<sequence length="416" mass="45957">MTEELIQKGKLAKEAAHFLSFVETTEKNRFLLGLSAALLEKIPEILTENEKDIQIAKAKGMNANLLDRLRLTPARIEAIAEGVRQTSQLPDPIGEVLQMWKNEVGLQIGKQRVPLGVIGMIYEARPNVTIDAAALCLKSGNAVILRGGSDAFYSNLALTKLVQATLKAYQFPIGCVQLIEDTSRETVLALMKLNRYLDVLIPRGGAQLIQSVLNHATVPVIETGTGNCHVYVDQHADLEMAEKIIINGKCSRPSVCNATEKVLVHEKIAKDFLPLLEKSLQQEQVEIRGDERALTYLQQGKLATEEDWQTEYLGPIIAIKVVADSDEAIAHIHQYGTKHSEAIVTKDYGESRKFHRQVDAAAVYVNASTRFTDGFEFGFGAEIGISTQKLHVRGPIGLNELTSTKYIIFGEGQIRE</sequence>
<evidence type="ECO:0000256" key="1">
    <source>
        <dbReference type="ARBA" id="ARBA00004985"/>
    </source>
</evidence>
<dbReference type="Proteomes" id="UP000198948">
    <property type="component" value="Unassembled WGS sequence"/>
</dbReference>
<proteinExistence type="inferred from homology"/>
<dbReference type="InterPro" id="IPR000965">
    <property type="entry name" value="GPR_dom"/>
</dbReference>
<dbReference type="GO" id="GO:0055129">
    <property type="term" value="P:L-proline biosynthetic process"/>
    <property type="evidence" value="ECO:0007669"/>
    <property type="project" value="UniProtKB-UniRule"/>
</dbReference>